<dbReference type="AlphaFoldDB" id="A0A1X7F3E9"/>
<dbReference type="InterPro" id="IPR036514">
    <property type="entry name" value="SGNH_hydro_sf"/>
</dbReference>
<dbReference type="GeneID" id="95549586"/>
<accession>A0A1X7F3E9</accession>
<comment type="subcellular location">
    <subcellularLocation>
        <location evidence="1">Periplasm</location>
    </subcellularLocation>
</comment>
<gene>
    <name evidence="8" type="ORF">SAMN06295900_10764</name>
</gene>
<keyword evidence="3 8" id="KW-0808">Transferase</keyword>
<evidence type="ECO:0000256" key="2">
    <source>
        <dbReference type="ARBA" id="ARBA00005182"/>
    </source>
</evidence>
<evidence type="ECO:0000256" key="6">
    <source>
        <dbReference type="ARBA" id="ARBA00022841"/>
    </source>
</evidence>
<sequence>MTDRAERAAMRRHRTSAAVWTILLAAGFAWGGWQLCRAGSDALPARRAAWLDGSAGRALGALLKLPAQGAVDTVGAALRYRLLGDAGEQVALGCPQWMFYRDGFRPQPGVGADVLGERLRLMRYWTRQLRARQIAVLVVAVPDKSRIEAAHLCGQPVARPMRERLDVWQQALSEEGVPFVDLRGTLAGRAQPVFFRTDVHMNAYGAALAAQAVASAALPLLGGAKGAQSFHVEGSGQPQPRMGDLIELSGLARARPGWRPELERVAPLRIEPVRGGGLLDDGPPVEVLLAGSSNGRRSSFAERLGMGLGREVWNVSIDGGQFGKALIAAMNARATWPSTVRLVIWEFSEYALSLPLTDDEKAALRAIAHDGHPA</sequence>
<evidence type="ECO:0000256" key="1">
    <source>
        <dbReference type="ARBA" id="ARBA00004418"/>
    </source>
</evidence>
<dbReference type="Proteomes" id="UP000192911">
    <property type="component" value="Unassembled WGS sequence"/>
</dbReference>
<evidence type="ECO:0000313" key="8">
    <source>
        <dbReference type="EMBL" id="SMF44617.1"/>
    </source>
</evidence>
<comment type="pathway">
    <text evidence="2">Glycan biosynthesis; alginate biosynthesis.</text>
</comment>
<dbReference type="RefSeq" id="WP_085228198.1">
    <property type="nucleotide sequence ID" value="NZ_BSQD01000011.1"/>
</dbReference>
<evidence type="ECO:0000313" key="9">
    <source>
        <dbReference type="Proteomes" id="UP000192911"/>
    </source>
</evidence>
<keyword evidence="4" id="KW-0732">Signal</keyword>
<keyword evidence="9" id="KW-1185">Reference proteome</keyword>
<dbReference type="GO" id="GO:0016740">
    <property type="term" value="F:transferase activity"/>
    <property type="evidence" value="ECO:0007669"/>
    <property type="project" value="UniProtKB-KW"/>
</dbReference>
<evidence type="ECO:0000256" key="4">
    <source>
        <dbReference type="ARBA" id="ARBA00022729"/>
    </source>
</evidence>
<dbReference type="EMBL" id="FXAH01000007">
    <property type="protein sequence ID" value="SMF44617.1"/>
    <property type="molecule type" value="Genomic_DNA"/>
</dbReference>
<organism evidence="8 9">
    <name type="scientific">Trinickia caryophylli</name>
    <name type="common">Paraburkholderia caryophylli</name>
    <dbReference type="NCBI Taxonomy" id="28094"/>
    <lineage>
        <taxon>Bacteria</taxon>
        <taxon>Pseudomonadati</taxon>
        <taxon>Pseudomonadota</taxon>
        <taxon>Betaproteobacteria</taxon>
        <taxon>Burkholderiales</taxon>
        <taxon>Burkholderiaceae</taxon>
        <taxon>Trinickia</taxon>
    </lineage>
</organism>
<keyword evidence="5" id="KW-0574">Periplasm</keyword>
<dbReference type="Pfam" id="PF16822">
    <property type="entry name" value="ALGX"/>
    <property type="match status" value="1"/>
</dbReference>
<dbReference type="GO" id="GO:0042121">
    <property type="term" value="P:alginic acid biosynthetic process"/>
    <property type="evidence" value="ECO:0007669"/>
    <property type="project" value="UniProtKB-UniPathway"/>
</dbReference>
<reference evidence="9" key="1">
    <citation type="submission" date="2017-04" db="EMBL/GenBank/DDBJ databases">
        <authorList>
            <person name="Varghese N."/>
            <person name="Submissions S."/>
        </authorList>
    </citation>
    <scope>NUCLEOTIDE SEQUENCE [LARGE SCALE GENOMIC DNA]</scope>
    <source>
        <strain evidence="9">Ballard 720</strain>
    </source>
</reference>
<dbReference type="InterPro" id="IPR031811">
    <property type="entry name" value="ALGX/ALGJ_SGNH-like"/>
</dbReference>
<dbReference type="Gene3D" id="3.40.50.1110">
    <property type="entry name" value="SGNH hydrolase"/>
    <property type="match status" value="1"/>
</dbReference>
<dbReference type="OrthoDB" id="8717445at2"/>
<dbReference type="GO" id="GO:0042597">
    <property type="term" value="C:periplasmic space"/>
    <property type="evidence" value="ECO:0007669"/>
    <property type="project" value="UniProtKB-SubCell"/>
</dbReference>
<dbReference type="UniPathway" id="UPA00286"/>
<feature type="domain" description="AlgX/AlgJ SGNH hydrolase-like" evidence="7">
    <location>
        <begin position="90"/>
        <end position="349"/>
    </location>
</feature>
<dbReference type="GO" id="GO:0016788">
    <property type="term" value="F:hydrolase activity, acting on ester bonds"/>
    <property type="evidence" value="ECO:0007669"/>
    <property type="project" value="UniProtKB-ARBA"/>
</dbReference>
<protein>
    <submittedName>
        <fullName evidence="8">Alginate O-acetyltransferase complex protein AlgJ</fullName>
    </submittedName>
</protein>
<keyword evidence="6" id="KW-0016">Alginate biosynthesis</keyword>
<dbReference type="SUPFAM" id="SSF52266">
    <property type="entry name" value="SGNH hydrolase"/>
    <property type="match status" value="1"/>
</dbReference>
<evidence type="ECO:0000256" key="5">
    <source>
        <dbReference type="ARBA" id="ARBA00022764"/>
    </source>
</evidence>
<proteinExistence type="predicted"/>
<dbReference type="STRING" id="28094.SAMN06295900_10764"/>
<evidence type="ECO:0000259" key="7">
    <source>
        <dbReference type="Pfam" id="PF16822"/>
    </source>
</evidence>
<evidence type="ECO:0000256" key="3">
    <source>
        <dbReference type="ARBA" id="ARBA00022679"/>
    </source>
</evidence>
<name>A0A1X7F3E9_TRICW</name>
<dbReference type="CDD" id="cd14444">
    <property type="entry name" value="AlgX_N_like_1"/>
    <property type="match status" value="1"/>
</dbReference>